<dbReference type="Proteomes" id="UP000187209">
    <property type="component" value="Unassembled WGS sequence"/>
</dbReference>
<keyword evidence="2" id="KW-0732">Signal</keyword>
<dbReference type="GO" id="GO:0016020">
    <property type="term" value="C:membrane"/>
    <property type="evidence" value="ECO:0007669"/>
    <property type="project" value="TreeGrafter"/>
</dbReference>
<dbReference type="PANTHER" id="PTHR45727">
    <property type="entry name" value="NPC INTRACELLULAR CHOLESTEROL TRANSPORTER 1"/>
    <property type="match status" value="1"/>
</dbReference>
<comment type="caution">
    <text evidence="4">The sequence shown here is derived from an EMBL/GenBank/DDBJ whole genome shotgun (WGS) entry which is preliminary data.</text>
</comment>
<feature type="domain" description="Niemann-Pick C1 N-terminal" evidence="3">
    <location>
        <begin position="58"/>
        <end position="243"/>
    </location>
</feature>
<evidence type="ECO:0000313" key="4">
    <source>
        <dbReference type="EMBL" id="OMJ72846.1"/>
    </source>
</evidence>
<evidence type="ECO:0000256" key="1">
    <source>
        <dbReference type="SAM" id="Phobius"/>
    </source>
</evidence>
<proteinExistence type="predicted"/>
<name>A0A1R2B7W7_9CILI</name>
<protein>
    <recommendedName>
        <fullName evidence="3">Niemann-Pick C1 N-terminal domain-containing protein</fullName>
    </recommendedName>
</protein>
<dbReference type="Pfam" id="PF16414">
    <property type="entry name" value="NPC1_N"/>
    <property type="match status" value="1"/>
</dbReference>
<dbReference type="GO" id="GO:0015918">
    <property type="term" value="P:sterol transport"/>
    <property type="evidence" value="ECO:0007669"/>
    <property type="project" value="TreeGrafter"/>
</dbReference>
<keyword evidence="1" id="KW-0812">Transmembrane</keyword>
<evidence type="ECO:0000259" key="3">
    <source>
        <dbReference type="Pfam" id="PF16414"/>
    </source>
</evidence>
<dbReference type="EMBL" id="MPUH01000869">
    <property type="protein sequence ID" value="OMJ72846.1"/>
    <property type="molecule type" value="Genomic_DNA"/>
</dbReference>
<dbReference type="PANTHER" id="PTHR45727:SF2">
    <property type="entry name" value="NPC INTRACELLULAR CHOLESTEROL TRANSPORTER 1"/>
    <property type="match status" value="1"/>
</dbReference>
<feature type="signal peptide" evidence="2">
    <location>
        <begin position="1"/>
        <end position="29"/>
    </location>
</feature>
<dbReference type="InterPro" id="IPR032190">
    <property type="entry name" value="NPC1_N"/>
</dbReference>
<reference evidence="4 5" key="1">
    <citation type="submission" date="2016-11" db="EMBL/GenBank/DDBJ databases">
        <title>The macronuclear genome of Stentor coeruleus: a giant cell with tiny introns.</title>
        <authorList>
            <person name="Slabodnick M."/>
            <person name="Ruby J.G."/>
            <person name="Reiff S.B."/>
            <person name="Swart E.C."/>
            <person name="Gosai S."/>
            <person name="Prabakaran S."/>
            <person name="Witkowska E."/>
            <person name="Larue G.E."/>
            <person name="Fisher S."/>
            <person name="Freeman R.M."/>
            <person name="Gunawardena J."/>
            <person name="Chu W."/>
            <person name="Stover N.A."/>
            <person name="Gregory B.D."/>
            <person name="Nowacki M."/>
            <person name="Derisi J."/>
            <person name="Roy S.W."/>
            <person name="Marshall W.F."/>
            <person name="Sood P."/>
        </authorList>
    </citation>
    <scope>NUCLEOTIDE SEQUENCE [LARGE SCALE GENOMIC DNA]</scope>
    <source>
        <strain evidence="4">WM001</strain>
    </source>
</reference>
<feature type="chain" id="PRO_5013294633" description="Niemann-Pick C1 N-terminal domain-containing protein" evidence="2">
    <location>
        <begin position="30"/>
        <end position="297"/>
    </location>
</feature>
<keyword evidence="5" id="KW-1185">Reference proteome</keyword>
<organism evidence="4 5">
    <name type="scientific">Stentor coeruleus</name>
    <dbReference type="NCBI Taxonomy" id="5963"/>
    <lineage>
        <taxon>Eukaryota</taxon>
        <taxon>Sar</taxon>
        <taxon>Alveolata</taxon>
        <taxon>Ciliophora</taxon>
        <taxon>Postciliodesmatophora</taxon>
        <taxon>Heterotrichea</taxon>
        <taxon>Heterotrichida</taxon>
        <taxon>Stentoridae</taxon>
        <taxon>Stentor</taxon>
    </lineage>
</organism>
<keyword evidence="1" id="KW-1133">Transmembrane helix</keyword>
<dbReference type="OrthoDB" id="6510177at2759"/>
<evidence type="ECO:0000313" key="5">
    <source>
        <dbReference type="Proteomes" id="UP000187209"/>
    </source>
</evidence>
<dbReference type="AlphaFoldDB" id="A0A1R2B7W7"/>
<accession>A0A1R2B7W7</accession>
<feature type="transmembrane region" description="Helical" evidence="1">
    <location>
        <begin position="260"/>
        <end position="278"/>
    </location>
</feature>
<evidence type="ECO:0000256" key="2">
    <source>
        <dbReference type="SAM" id="SignalP"/>
    </source>
</evidence>
<keyword evidence="1" id="KW-0472">Membrane</keyword>
<gene>
    <name evidence="4" type="ORF">SteCoe_28615</name>
</gene>
<sequence>MVTISYAKSSSLPNLLSFLLIFTPSLVSSLCSFSSNCTMPPYICNPPYKLEPSTIPFKANWSSTPACPMFAGEDVCCNNDQNLQMLYKFSLLDSTFGSQVGGCDICAANLKRLWCYFTCSPNQADFVSAGPQAIVPSPIDGHMMQIFLNNFTVTKSLSCELYNSCQKCPYVTEVSAMQSPEGFLEFQGYEGIPIGLLWTTFLFDNGPSSLNLDFLSCSENVTNAYGYNVKPCSCNNCEYLCAGDYYVAEPATLHGVDWEIIGFFYLGLIVVSVVVLFVQWKIARKKKKEHEQMVLIR</sequence>
<dbReference type="GO" id="GO:0032934">
    <property type="term" value="F:sterol binding"/>
    <property type="evidence" value="ECO:0007669"/>
    <property type="project" value="TreeGrafter"/>
</dbReference>